<proteinExistence type="predicted"/>
<name>A0A6B0YP00_9CHLR</name>
<comment type="caution">
    <text evidence="1">The sequence shown here is derived from an EMBL/GenBank/DDBJ whole genome shotgun (WGS) entry which is preliminary data.</text>
</comment>
<evidence type="ECO:0000313" key="1">
    <source>
        <dbReference type="EMBL" id="MXY92814.1"/>
    </source>
</evidence>
<sequence>MMRLIDREFVRICSYAFPSDSPLPQLSKSLPQHLRREMTSLEVDSDDLVTLRFHLRSRIACIQTRDGVIAWQAPEPCKLQVNYRHGILQPLGEVELAEQAARIPNWDAVPAEIVSSVDTEGSLIGGEQEEHSPSQNFLAPTALDGEFDSSPGVHNGDLGHLHFQSGTNGDVGPQESDANGAGGQVRRGYVRLELLELGSQRSHTILSSELYSLAILARFRLLTDTLARWMRVTSGVVSS</sequence>
<protein>
    <submittedName>
        <fullName evidence="1">Uncharacterized protein</fullName>
    </submittedName>
</protein>
<accession>A0A6B0YP00</accession>
<dbReference type="AlphaFoldDB" id="A0A6B0YP00"/>
<organism evidence="1">
    <name type="scientific">Caldilineaceae bacterium SB0664_bin_27</name>
    <dbReference type="NCBI Taxonomy" id="2605260"/>
    <lineage>
        <taxon>Bacteria</taxon>
        <taxon>Bacillati</taxon>
        <taxon>Chloroflexota</taxon>
        <taxon>Caldilineae</taxon>
        <taxon>Caldilineales</taxon>
        <taxon>Caldilineaceae</taxon>
    </lineage>
</organism>
<reference evidence="1" key="1">
    <citation type="submission" date="2019-09" db="EMBL/GenBank/DDBJ databases">
        <title>Characterisation of the sponge microbiome using genome-centric metagenomics.</title>
        <authorList>
            <person name="Engelberts J.P."/>
            <person name="Robbins S.J."/>
            <person name="De Goeij J.M."/>
            <person name="Aranda M."/>
            <person name="Bell S.C."/>
            <person name="Webster N.S."/>
        </authorList>
    </citation>
    <scope>NUCLEOTIDE SEQUENCE</scope>
    <source>
        <strain evidence="1">SB0664_bin_27</strain>
    </source>
</reference>
<gene>
    <name evidence="1" type="ORF">F4Y42_05120</name>
</gene>
<dbReference type="EMBL" id="VXRG01000042">
    <property type="protein sequence ID" value="MXY92814.1"/>
    <property type="molecule type" value="Genomic_DNA"/>
</dbReference>